<dbReference type="CDD" id="cd14791">
    <property type="entry name" value="GH36"/>
    <property type="match status" value="1"/>
</dbReference>
<dbReference type="InterPro" id="IPR031704">
    <property type="entry name" value="Glyco_hydro_36_N"/>
</dbReference>
<dbReference type="Pfam" id="PF16875">
    <property type="entry name" value="Glyco_hydro_36N"/>
    <property type="match status" value="1"/>
</dbReference>
<protein>
    <recommendedName>
        <fullName evidence="3">alpha-galactosidase</fullName>
        <ecNumber evidence="3">3.2.1.22</ecNumber>
    </recommendedName>
</protein>
<comment type="catalytic activity">
    <reaction evidence="1">
        <text>Hydrolysis of terminal, non-reducing alpha-D-galactose residues in alpha-D-galactosides, including galactose oligosaccharides, galactomannans and galactolipids.</text>
        <dbReference type="EC" id="3.2.1.22"/>
    </reaction>
</comment>
<gene>
    <name evidence="7" type="ORF">N7456_002526</name>
</gene>
<accession>A0A9W9G9K0</accession>
<organism evidence="7 8">
    <name type="scientific">Penicillium angulare</name>
    <dbReference type="NCBI Taxonomy" id="116970"/>
    <lineage>
        <taxon>Eukaryota</taxon>
        <taxon>Fungi</taxon>
        <taxon>Dikarya</taxon>
        <taxon>Ascomycota</taxon>
        <taxon>Pezizomycotina</taxon>
        <taxon>Eurotiomycetes</taxon>
        <taxon>Eurotiomycetidae</taxon>
        <taxon>Eurotiales</taxon>
        <taxon>Aspergillaceae</taxon>
        <taxon>Penicillium</taxon>
    </lineage>
</organism>
<evidence type="ECO:0000256" key="1">
    <source>
        <dbReference type="ARBA" id="ARBA00001255"/>
    </source>
</evidence>
<dbReference type="PANTHER" id="PTHR43053">
    <property type="entry name" value="GLYCOSIDASE FAMILY 31"/>
    <property type="match status" value="1"/>
</dbReference>
<dbReference type="SUPFAM" id="SSF51445">
    <property type="entry name" value="(Trans)glycosidases"/>
    <property type="match status" value="1"/>
</dbReference>
<dbReference type="InterPro" id="IPR013785">
    <property type="entry name" value="Aldolase_TIM"/>
</dbReference>
<dbReference type="Gene3D" id="2.70.98.60">
    <property type="entry name" value="alpha-galactosidase from lactobacil brevis"/>
    <property type="match status" value="1"/>
</dbReference>
<comment type="caution">
    <text evidence="7">The sequence shown here is derived from an EMBL/GenBank/DDBJ whole genome shotgun (WGS) entry which is preliminary data.</text>
</comment>
<keyword evidence="8" id="KW-1185">Reference proteome</keyword>
<evidence type="ECO:0000256" key="4">
    <source>
        <dbReference type="ARBA" id="ARBA00022801"/>
    </source>
</evidence>
<dbReference type="EC" id="3.2.1.22" evidence="3"/>
<keyword evidence="5" id="KW-0326">Glycosidase</keyword>
<keyword evidence="4" id="KW-0378">Hydrolase</keyword>
<sequence>MSSPGRYIEWKAGALDIDFFIDSEEHVYIHSIRSPGSPAVRYSMDSELDHIFPLTQLRLVGEGSTFGTSERLVFSATSSRLQYVEHKEWIEGDGTRRIDIITTDPKTDLFVDSRYSVFEGVPVLRSTTRVRNKGSKALHLESLASLSLGYLNRGYKEWWNEFEVVVANNNNFREAQWQSFDFATVGMGDVGDSDFDRPGTRAAVIKSNLGTFSTNGSLPMGALTRKDKKQTFMWQIENSGAWNWELGNIVHGLYLIAGGPTDQHHQWTKTVHPGEDFTGVTTALSVIDGDLESSFVPFTQYRRRIRRHHEDNVKLPIIFNDYMNCLKGNPNTERVTALIEPARKVGSEYFVIDAGWYSDVEGWWSSVGVWEPSSTRFPGGFKLLLDRIRQAGMIPGVWIEPEVIGVHCPEASHLPDDAYFQRRGVRIIEQDRFHLDFRHKDVISRLDSVIDNLVQNYGIGYFKIDYNIDVTHGTDVNASSPGDGMLGHRRAYMQWINNIYDRYPHVVLETCSSGAQRLDYHMLASHSIQSTSDQQEPYLYSCIAATVLTAVTPEQSASWAYPQPEYSDDLNALCLVNSLMGRIHLSGRVDILNEKQRRLVVEAMQVYKDIRSHIKDCFPYWPLGMPKWHDNWLVVELRHEKHRYIAVWRRGGNGHLDIPLGPQGLSHYEVLFPRDFSTSLSWNSDSSSLSIEIPHAPSARLIYGTSP</sequence>
<dbReference type="PANTHER" id="PTHR43053:SF3">
    <property type="entry name" value="ALPHA-GALACTOSIDASE C-RELATED"/>
    <property type="match status" value="1"/>
</dbReference>
<evidence type="ECO:0000256" key="3">
    <source>
        <dbReference type="ARBA" id="ARBA00012755"/>
    </source>
</evidence>
<evidence type="ECO:0000259" key="6">
    <source>
        <dbReference type="Pfam" id="PF16875"/>
    </source>
</evidence>
<reference evidence="7" key="2">
    <citation type="journal article" date="2023" name="IMA Fungus">
        <title>Comparative genomic study of the Penicillium genus elucidates a diverse pangenome and 15 lateral gene transfer events.</title>
        <authorList>
            <person name="Petersen C."/>
            <person name="Sorensen T."/>
            <person name="Nielsen M.R."/>
            <person name="Sondergaard T.E."/>
            <person name="Sorensen J.L."/>
            <person name="Fitzpatrick D.A."/>
            <person name="Frisvad J.C."/>
            <person name="Nielsen K.L."/>
        </authorList>
    </citation>
    <scope>NUCLEOTIDE SEQUENCE</scope>
    <source>
        <strain evidence="7">IBT 30069</strain>
    </source>
</reference>
<dbReference type="OrthoDB" id="5795902at2759"/>
<dbReference type="EMBL" id="JAPQKH010000002">
    <property type="protein sequence ID" value="KAJ5113992.1"/>
    <property type="molecule type" value="Genomic_DNA"/>
</dbReference>
<evidence type="ECO:0000313" key="7">
    <source>
        <dbReference type="EMBL" id="KAJ5113992.1"/>
    </source>
</evidence>
<dbReference type="GO" id="GO:0004557">
    <property type="term" value="F:alpha-galactosidase activity"/>
    <property type="evidence" value="ECO:0007669"/>
    <property type="project" value="UniProtKB-EC"/>
</dbReference>
<evidence type="ECO:0000313" key="8">
    <source>
        <dbReference type="Proteomes" id="UP001149165"/>
    </source>
</evidence>
<dbReference type="AlphaFoldDB" id="A0A9W9G9K0"/>
<dbReference type="InterPro" id="IPR017853">
    <property type="entry name" value="GH"/>
</dbReference>
<name>A0A9W9G9K0_9EURO</name>
<proteinExistence type="predicted"/>
<dbReference type="InterPro" id="IPR002252">
    <property type="entry name" value="Glyco_hydro_36"/>
</dbReference>
<dbReference type="Pfam" id="PF02065">
    <property type="entry name" value="Melibiase"/>
    <property type="match status" value="1"/>
</dbReference>
<dbReference type="PRINTS" id="PR00743">
    <property type="entry name" value="GLHYDRLASE36"/>
</dbReference>
<dbReference type="InterPro" id="IPR050985">
    <property type="entry name" value="Alpha-glycosidase_related"/>
</dbReference>
<comment type="subunit">
    <text evidence="2">Homotetramer.</text>
</comment>
<dbReference type="Gene3D" id="3.20.20.70">
    <property type="entry name" value="Aldolase class I"/>
    <property type="match status" value="1"/>
</dbReference>
<dbReference type="Proteomes" id="UP001149165">
    <property type="component" value="Unassembled WGS sequence"/>
</dbReference>
<reference evidence="7" key="1">
    <citation type="submission" date="2022-11" db="EMBL/GenBank/DDBJ databases">
        <authorList>
            <person name="Petersen C."/>
        </authorList>
    </citation>
    <scope>NUCLEOTIDE SEQUENCE</scope>
    <source>
        <strain evidence="7">IBT 30069</strain>
    </source>
</reference>
<evidence type="ECO:0000256" key="2">
    <source>
        <dbReference type="ARBA" id="ARBA00011881"/>
    </source>
</evidence>
<dbReference type="InterPro" id="IPR038417">
    <property type="entry name" value="Alpga-gal_N_sf"/>
</dbReference>
<dbReference type="GO" id="GO:0016052">
    <property type="term" value="P:carbohydrate catabolic process"/>
    <property type="evidence" value="ECO:0007669"/>
    <property type="project" value="InterPro"/>
</dbReference>
<feature type="domain" description="Glycosyl hydrolase family 36 N-terminal" evidence="6">
    <location>
        <begin position="77"/>
        <end position="148"/>
    </location>
</feature>
<evidence type="ECO:0000256" key="5">
    <source>
        <dbReference type="ARBA" id="ARBA00023295"/>
    </source>
</evidence>